<evidence type="ECO:0000256" key="3">
    <source>
        <dbReference type="PROSITE-ProRule" id="PRU10141"/>
    </source>
</evidence>
<dbReference type="SUPFAM" id="SSF56112">
    <property type="entry name" value="Protein kinase-like (PK-like)"/>
    <property type="match status" value="1"/>
</dbReference>
<dbReference type="GO" id="GO:0005524">
    <property type="term" value="F:ATP binding"/>
    <property type="evidence" value="ECO:0007669"/>
    <property type="project" value="UniProtKB-UniRule"/>
</dbReference>
<evidence type="ECO:0000313" key="6">
    <source>
        <dbReference type="EMBL" id="GJJ15265.1"/>
    </source>
</evidence>
<organism evidence="6 7">
    <name type="scientific">Clathrus columnatus</name>
    <dbReference type="NCBI Taxonomy" id="1419009"/>
    <lineage>
        <taxon>Eukaryota</taxon>
        <taxon>Fungi</taxon>
        <taxon>Dikarya</taxon>
        <taxon>Basidiomycota</taxon>
        <taxon>Agaricomycotina</taxon>
        <taxon>Agaricomycetes</taxon>
        <taxon>Phallomycetidae</taxon>
        <taxon>Phallales</taxon>
        <taxon>Clathraceae</taxon>
        <taxon>Clathrus</taxon>
    </lineage>
</organism>
<dbReference type="PANTHER" id="PTHR24346:SF76">
    <property type="entry name" value="NON-SPECIFIC SERINE_THREONINE PROTEIN KINASE"/>
    <property type="match status" value="1"/>
</dbReference>
<dbReference type="PROSITE" id="PS00107">
    <property type="entry name" value="PROTEIN_KINASE_ATP"/>
    <property type="match status" value="1"/>
</dbReference>
<feature type="region of interest" description="Disordered" evidence="4">
    <location>
        <begin position="479"/>
        <end position="556"/>
    </location>
</feature>
<dbReference type="InterPro" id="IPR000719">
    <property type="entry name" value="Prot_kinase_dom"/>
</dbReference>
<protein>
    <recommendedName>
        <fullName evidence="5">Protein kinase domain-containing protein</fullName>
    </recommendedName>
</protein>
<feature type="compositionally biased region" description="Low complexity" evidence="4">
    <location>
        <begin position="523"/>
        <end position="534"/>
    </location>
</feature>
<evidence type="ECO:0000256" key="4">
    <source>
        <dbReference type="SAM" id="MobiDB-lite"/>
    </source>
</evidence>
<evidence type="ECO:0000259" key="5">
    <source>
        <dbReference type="PROSITE" id="PS50011"/>
    </source>
</evidence>
<dbReference type="GO" id="GO:0000226">
    <property type="term" value="P:microtubule cytoskeleton organization"/>
    <property type="evidence" value="ECO:0007669"/>
    <property type="project" value="TreeGrafter"/>
</dbReference>
<feature type="binding site" evidence="3">
    <location>
        <position position="149"/>
    </location>
    <ligand>
        <name>ATP</name>
        <dbReference type="ChEBI" id="CHEBI:30616"/>
    </ligand>
</feature>
<dbReference type="InterPro" id="IPR008271">
    <property type="entry name" value="Ser/Thr_kinase_AS"/>
</dbReference>
<accession>A0AAV5ATN7</accession>
<dbReference type="InterPro" id="IPR017441">
    <property type="entry name" value="Protein_kinase_ATP_BS"/>
</dbReference>
<keyword evidence="1 3" id="KW-0547">Nucleotide-binding</keyword>
<proteinExistence type="predicted"/>
<reference evidence="6" key="1">
    <citation type="submission" date="2021-10" db="EMBL/GenBank/DDBJ databases">
        <title>De novo Genome Assembly of Clathrus columnatus (Basidiomycota, Fungi) Using Illumina and Nanopore Sequence Data.</title>
        <authorList>
            <person name="Ogiso-Tanaka E."/>
            <person name="Itagaki H."/>
            <person name="Hosoya T."/>
            <person name="Hosaka K."/>
        </authorList>
    </citation>
    <scope>NUCLEOTIDE SEQUENCE</scope>
    <source>
        <strain evidence="6">MO-923</strain>
    </source>
</reference>
<dbReference type="AlphaFoldDB" id="A0AAV5ATN7"/>
<comment type="caution">
    <text evidence="6">The sequence shown here is derived from an EMBL/GenBank/DDBJ whole genome shotgun (WGS) entry which is preliminary data.</text>
</comment>
<dbReference type="GO" id="GO:0035556">
    <property type="term" value="P:intracellular signal transduction"/>
    <property type="evidence" value="ECO:0007669"/>
    <property type="project" value="TreeGrafter"/>
</dbReference>
<gene>
    <name evidence="6" type="ORF">Clacol_009541</name>
</gene>
<dbReference type="InterPro" id="IPR011009">
    <property type="entry name" value="Kinase-like_dom_sf"/>
</dbReference>
<feature type="compositionally biased region" description="Low complexity" evidence="4">
    <location>
        <begin position="498"/>
        <end position="508"/>
    </location>
</feature>
<dbReference type="EMBL" id="BPWL01000011">
    <property type="protein sequence ID" value="GJJ15265.1"/>
    <property type="molecule type" value="Genomic_DNA"/>
</dbReference>
<evidence type="ECO:0000313" key="7">
    <source>
        <dbReference type="Proteomes" id="UP001050691"/>
    </source>
</evidence>
<dbReference type="PROSITE" id="PS00108">
    <property type="entry name" value="PROTEIN_KINASE_ST"/>
    <property type="match status" value="1"/>
</dbReference>
<feature type="domain" description="Protein kinase" evidence="5">
    <location>
        <begin position="121"/>
        <end position="465"/>
    </location>
</feature>
<name>A0AAV5ATN7_9AGAM</name>
<dbReference type="GO" id="GO:0005737">
    <property type="term" value="C:cytoplasm"/>
    <property type="evidence" value="ECO:0007669"/>
    <property type="project" value="TreeGrafter"/>
</dbReference>
<dbReference type="Pfam" id="PF00069">
    <property type="entry name" value="Pkinase"/>
    <property type="match status" value="2"/>
</dbReference>
<dbReference type="Proteomes" id="UP001050691">
    <property type="component" value="Unassembled WGS sequence"/>
</dbReference>
<evidence type="ECO:0000256" key="2">
    <source>
        <dbReference type="ARBA" id="ARBA00022840"/>
    </source>
</evidence>
<evidence type="ECO:0000256" key="1">
    <source>
        <dbReference type="ARBA" id="ARBA00022741"/>
    </source>
</evidence>
<keyword evidence="2 3" id="KW-0067">ATP-binding</keyword>
<sequence>MPKFLELAAPVHSFLTSEHVSQDPFFQDPTLPVEDVTWNHNHDFKSDNNNTSPVLNLWPFERNTMPTQEQRNRSESLNADEITTSDAGITLSPAASFLSAFLPPPTTAPSPHSSGQVIAGYVLGHTIGCGGFSTIKEAKSPSGDIVAIKIVRHRAFDNLPVNQRARQRSRFSHEARVWASLSHENILPLFQCHQTADATYLITLYCPAGSLFDILKREGTPALEQTDAGCMFRQVVKGLQYMHETMGLVHCDVKLENVLVDESGVCRLTDFGLTKRVGGDPCECSSEEEVVEDEEEEIEPHHHQLERSATSIVAKKQRSRSRGRAGSTLLPVHFSLMRHGTQTRHRHATEAVVVPKLSDYSFPPGSLQYAAPELLLPRTNTQNSRYTAHPAQDMWALGILLYALLTGGLPFHDSFEPRLQMKIVKGTFTIPNDIGTHAEAVLKGCLHKDVSQRWNISMVEDAAWGIGYGAVDMVPAITEGQRQQSRSHSQDPTDDFLSSALSSCSVSSPQRGRKLSMEEIRSQSRSPSSSPQTPTDEDIPFFTPSRRRSRDASQVRFVLDDQHKHWENETRGRSNRPMAVPVIDTCSADSTGELLEPRSRSQSRSRIWSFNL</sequence>
<feature type="region of interest" description="Disordered" evidence="4">
    <location>
        <begin position="593"/>
        <end position="612"/>
    </location>
</feature>
<dbReference type="GO" id="GO:0004674">
    <property type="term" value="F:protein serine/threonine kinase activity"/>
    <property type="evidence" value="ECO:0007669"/>
    <property type="project" value="TreeGrafter"/>
</dbReference>
<dbReference type="PROSITE" id="PS50011">
    <property type="entry name" value="PROTEIN_KINASE_DOM"/>
    <property type="match status" value="1"/>
</dbReference>
<keyword evidence="7" id="KW-1185">Reference proteome</keyword>
<dbReference type="SMART" id="SM00220">
    <property type="entry name" value="S_TKc"/>
    <property type="match status" value="1"/>
</dbReference>
<dbReference type="Gene3D" id="1.10.510.10">
    <property type="entry name" value="Transferase(Phosphotransferase) domain 1"/>
    <property type="match status" value="2"/>
</dbReference>
<dbReference type="PANTHER" id="PTHR24346">
    <property type="entry name" value="MAP/MICROTUBULE AFFINITY-REGULATING KINASE"/>
    <property type="match status" value="1"/>
</dbReference>